<evidence type="ECO:0000313" key="4">
    <source>
        <dbReference type="Proteomes" id="UP000199403"/>
    </source>
</evidence>
<feature type="chain" id="PRO_5011559293" evidence="1">
    <location>
        <begin position="21"/>
        <end position="407"/>
    </location>
</feature>
<organism evidence="3 4">
    <name type="scientific">Cyclobacterium xiamenense</name>
    <dbReference type="NCBI Taxonomy" id="1297121"/>
    <lineage>
        <taxon>Bacteria</taxon>
        <taxon>Pseudomonadati</taxon>
        <taxon>Bacteroidota</taxon>
        <taxon>Cytophagia</taxon>
        <taxon>Cytophagales</taxon>
        <taxon>Cyclobacteriaceae</taxon>
        <taxon>Cyclobacterium</taxon>
    </lineage>
</organism>
<dbReference type="AlphaFoldDB" id="A0A1H6ZK91"/>
<evidence type="ECO:0000259" key="2">
    <source>
        <dbReference type="Pfam" id="PF20094"/>
    </source>
</evidence>
<dbReference type="InterPro" id="IPR030959">
    <property type="entry name" value="GWxTD_dom"/>
</dbReference>
<accession>A0A1H6ZK91</accession>
<sequence>MKKIIGCLALCCFFSLSTHAQTNLKSLNQSLRYSRYSRISLKVIPIKTAERTFTLQLLAEKIEENPDFDDYLFSYAVVRDFEQELSDDLLVALDREALKADTDKHYYFEETVEIPESQEQAYVVFRAQDTRQDDTYLYHSDLISPFVVEQPDFGAYFGNDIPFDQNFLNVDESLLFKRQRGVNLHRYYYPQQFPLPLPPMETKSPEIPKQTEVVDEGSFLVNVPVPFDKQGYYFVQSDTSSRTGLLLRTAGKTFPRVATWEEMIEMVAYISTRKEHETLLAAENKKTALDEYWIRMTRDEETAKTLIKEYFRQVEFANILFTDFKEGWMTDRGMVYIIMGPPQEVYFDLDKETWVYLAEDSNSKITFTFARVKTILTPNYYTLNRSRAYQPIWFKTITAWRNGRMVF</sequence>
<proteinExistence type="predicted"/>
<dbReference type="Proteomes" id="UP000199403">
    <property type="component" value="Unassembled WGS sequence"/>
</dbReference>
<feature type="signal peptide" evidence="1">
    <location>
        <begin position="1"/>
        <end position="20"/>
    </location>
</feature>
<protein>
    <submittedName>
        <fullName evidence="3">GWxTD domain-containing protein</fullName>
    </submittedName>
</protein>
<gene>
    <name evidence="3" type="ORF">SAMN05192553_104268</name>
</gene>
<dbReference type="STRING" id="1416801.SAMN05192553_104268"/>
<evidence type="ECO:0000313" key="3">
    <source>
        <dbReference type="EMBL" id="SEJ49235.1"/>
    </source>
</evidence>
<keyword evidence="4" id="KW-1185">Reference proteome</keyword>
<feature type="domain" description="GWxTD" evidence="2">
    <location>
        <begin position="231"/>
        <end position="402"/>
    </location>
</feature>
<dbReference type="Pfam" id="PF20094">
    <property type="entry name" value="GWxTD_dom"/>
    <property type="match status" value="1"/>
</dbReference>
<dbReference type="NCBIfam" id="TIGR04514">
    <property type="entry name" value="GWxTD_dom"/>
    <property type="match status" value="1"/>
</dbReference>
<keyword evidence="1" id="KW-0732">Signal</keyword>
<dbReference type="EMBL" id="FNZH01000004">
    <property type="protein sequence ID" value="SEJ49235.1"/>
    <property type="molecule type" value="Genomic_DNA"/>
</dbReference>
<reference evidence="4" key="1">
    <citation type="submission" date="2016-10" db="EMBL/GenBank/DDBJ databases">
        <authorList>
            <person name="Varghese N."/>
            <person name="Submissions S."/>
        </authorList>
    </citation>
    <scope>NUCLEOTIDE SEQUENCE [LARGE SCALE GENOMIC DNA]</scope>
    <source>
        <strain evidence="4">IBRC-M 10761</strain>
    </source>
</reference>
<dbReference type="RefSeq" id="WP_244891182.1">
    <property type="nucleotide sequence ID" value="NZ_FNZH01000004.1"/>
</dbReference>
<evidence type="ECO:0000256" key="1">
    <source>
        <dbReference type="SAM" id="SignalP"/>
    </source>
</evidence>
<name>A0A1H6ZK91_9BACT</name>